<feature type="transmembrane region" description="Helical" evidence="1">
    <location>
        <begin position="36"/>
        <end position="60"/>
    </location>
</feature>
<keyword evidence="1" id="KW-0812">Transmembrane</keyword>
<reference evidence="2 3" key="1">
    <citation type="submission" date="2018-06" db="EMBL/GenBank/DDBJ databases">
        <authorList>
            <consortium name="Pathogen Informatics"/>
            <person name="Doyle S."/>
        </authorList>
    </citation>
    <scope>NUCLEOTIDE SEQUENCE [LARGE SCALE GENOMIC DNA]</scope>
    <source>
        <strain evidence="2 3">NCTC10211</strain>
    </source>
</reference>
<evidence type="ECO:0000313" key="3">
    <source>
        <dbReference type="Proteomes" id="UP000254765"/>
    </source>
</evidence>
<evidence type="ECO:0000313" key="2">
    <source>
        <dbReference type="EMBL" id="SUI57303.1"/>
    </source>
</evidence>
<dbReference type="InterPro" id="IPR018895">
    <property type="entry name" value="DUF2474"/>
</dbReference>
<evidence type="ECO:0000256" key="1">
    <source>
        <dbReference type="SAM" id="Phobius"/>
    </source>
</evidence>
<organism evidence="2 3">
    <name type="scientific">Serratia marcescens</name>
    <dbReference type="NCBI Taxonomy" id="615"/>
    <lineage>
        <taxon>Bacteria</taxon>
        <taxon>Pseudomonadati</taxon>
        <taxon>Pseudomonadota</taxon>
        <taxon>Gammaproteobacteria</taxon>
        <taxon>Enterobacterales</taxon>
        <taxon>Yersiniaceae</taxon>
        <taxon>Serratia</taxon>
    </lineage>
</organism>
<keyword evidence="1" id="KW-1133">Transmembrane helix</keyword>
<proteinExistence type="predicted"/>
<dbReference type="Proteomes" id="UP000254765">
    <property type="component" value="Unassembled WGS sequence"/>
</dbReference>
<dbReference type="Pfam" id="PF10617">
    <property type="entry name" value="DUF2474"/>
    <property type="match status" value="1"/>
</dbReference>
<name>A0A379Z8I0_SERMA</name>
<dbReference type="EMBL" id="UGYK01000002">
    <property type="protein sequence ID" value="SUI57303.1"/>
    <property type="molecule type" value="Genomic_DNA"/>
</dbReference>
<accession>A0A379Z8I0</accession>
<sequence length="69" mass="7893">MFRGKISHEHGYHWRREDAMQDKTAAAAPAPWWKRIGWLVIIWSASVLGLFVVASLFRLLMTAAGMKSH</sequence>
<protein>
    <submittedName>
        <fullName evidence="2">Protein of uncharacterized function (DUF2474)</fullName>
    </submittedName>
</protein>
<dbReference type="AlphaFoldDB" id="A0A379Z8I0"/>
<keyword evidence="1" id="KW-0472">Membrane</keyword>
<gene>
    <name evidence="2" type="ORF">NCTC10211_03417</name>
</gene>